<evidence type="ECO:0000313" key="1">
    <source>
        <dbReference type="EMBL" id="MBZ3925963.1"/>
    </source>
</evidence>
<dbReference type="Gene3D" id="3.30.565.10">
    <property type="entry name" value="Histidine kinase-like ATPase, C-terminal domain"/>
    <property type="match status" value="1"/>
</dbReference>
<evidence type="ECO:0008006" key="3">
    <source>
        <dbReference type="Google" id="ProtNLM"/>
    </source>
</evidence>
<dbReference type="AlphaFoldDB" id="A0AAW4RP03"/>
<dbReference type="Proteomes" id="UP000825388">
    <property type="component" value="Unassembled WGS sequence"/>
</dbReference>
<evidence type="ECO:0000313" key="2">
    <source>
        <dbReference type="Proteomes" id="UP000825388"/>
    </source>
</evidence>
<reference evidence="1" key="1">
    <citation type="submission" date="2015-12" db="EMBL/GenBank/DDBJ databases">
        <authorList>
            <person name="Bansal K."/>
            <person name="Midha S."/>
            <person name="Patil P.B."/>
        </authorList>
    </citation>
    <scope>NUCLEOTIDE SEQUENCE</scope>
    <source>
        <strain evidence="1">LMG867</strain>
    </source>
</reference>
<dbReference type="Pfam" id="PF13589">
    <property type="entry name" value="HATPase_c_3"/>
    <property type="match status" value="1"/>
</dbReference>
<dbReference type="InterPro" id="IPR036890">
    <property type="entry name" value="HATPase_C_sf"/>
</dbReference>
<comment type="caution">
    <text evidence="1">The sequence shown here is derived from an EMBL/GenBank/DDBJ whole genome shotgun (WGS) entry which is preliminary data.</text>
</comment>
<accession>A0AAW4RP03</accession>
<organism evidence="1 2">
    <name type="scientific">Xanthomonas citri pv. sesbaniae</name>
    <dbReference type="NCBI Taxonomy" id="473425"/>
    <lineage>
        <taxon>Bacteria</taxon>
        <taxon>Pseudomonadati</taxon>
        <taxon>Pseudomonadota</taxon>
        <taxon>Gammaproteobacteria</taxon>
        <taxon>Lysobacterales</taxon>
        <taxon>Lysobacteraceae</taxon>
        <taxon>Xanthomonas</taxon>
    </lineage>
</organism>
<proteinExistence type="predicted"/>
<dbReference type="EMBL" id="LOKL01000145">
    <property type="protein sequence ID" value="MBZ3925963.1"/>
    <property type="molecule type" value="Genomic_DNA"/>
</dbReference>
<dbReference type="SUPFAM" id="SSF55874">
    <property type="entry name" value="ATPase domain of HSP90 chaperone/DNA topoisomerase II/histidine kinase"/>
    <property type="match status" value="1"/>
</dbReference>
<name>A0AAW4RP03_XANCI</name>
<protein>
    <recommendedName>
        <fullName evidence="3">ATP-binding protein</fullName>
    </recommendedName>
</protein>
<gene>
    <name evidence="1" type="ORF">Xseb_18270</name>
</gene>
<sequence length="79" mass="8508">MSVEEGNQKILRPSAARLLESMRDIGYSFESALADIVDNSISAGASRIEIANDIHPVSGPYLSVLDDGQGMSPDELRMV</sequence>
<dbReference type="RefSeq" id="WP_089111861.1">
    <property type="nucleotide sequence ID" value="NZ_LOKL01000145.1"/>
</dbReference>